<evidence type="ECO:0000313" key="1">
    <source>
        <dbReference type="EMBL" id="TGK05643.1"/>
    </source>
</evidence>
<dbReference type="EMBL" id="RQER01000001">
    <property type="protein sequence ID" value="TGK05643.1"/>
    <property type="molecule type" value="Genomic_DNA"/>
</dbReference>
<proteinExistence type="predicted"/>
<evidence type="ECO:0000313" key="3">
    <source>
        <dbReference type="Proteomes" id="UP000297273"/>
    </source>
</evidence>
<dbReference type="Proteomes" id="UP000297273">
    <property type="component" value="Unassembled WGS sequence"/>
</dbReference>
<dbReference type="RefSeq" id="WP_135647262.1">
    <property type="nucleotide sequence ID" value="NZ_RQER01000001.1"/>
</dbReference>
<keyword evidence="3" id="KW-1185">Reference proteome</keyword>
<dbReference type="AlphaFoldDB" id="A0A5F1ZP32"/>
<dbReference type="OrthoDB" id="332125at2"/>
<dbReference type="Proteomes" id="UP000297946">
    <property type="component" value="Unassembled WGS sequence"/>
</dbReference>
<comment type="caution">
    <text evidence="1">The sequence shown here is derived from an EMBL/GenBank/DDBJ whole genome shotgun (WGS) entry which is preliminary data.</text>
</comment>
<gene>
    <name evidence="1" type="ORF">EHO57_01910</name>
    <name evidence="2" type="ORF">EHQ53_17670</name>
</gene>
<reference evidence="2" key="1">
    <citation type="submission" date="2018-10" db="EMBL/GenBank/DDBJ databases">
        <authorList>
            <person name="Vincent A.T."/>
            <person name="Schiettekatte O."/>
            <person name="Bourhy P."/>
            <person name="Veyrier F.J."/>
            <person name="Picardeau M."/>
        </authorList>
    </citation>
    <scope>NUCLEOTIDE SEQUENCE</scope>
    <source>
        <strain evidence="2">201702690</strain>
    </source>
</reference>
<evidence type="ECO:0008006" key="5">
    <source>
        <dbReference type="Google" id="ProtNLM"/>
    </source>
</evidence>
<reference evidence="3 4" key="2">
    <citation type="journal article" date="2019" name="PLoS Negl. Trop. Dis.">
        <title>Revisiting the worldwide diversity of Leptospira species in the environment.</title>
        <authorList>
            <person name="Vincent A.T."/>
            <person name="Schiettekatte O."/>
            <person name="Bourhy P."/>
            <person name="Veyrier F.J."/>
            <person name="Picardeau M."/>
        </authorList>
    </citation>
    <scope>NUCLEOTIDE SEQUENCE [LARGE SCALE GENOMIC DNA]</scope>
    <source>
        <strain evidence="3">201702690</strain>
        <strain evidence="1 4">SSW18</strain>
    </source>
</reference>
<accession>A0A5F1ZP32</accession>
<evidence type="ECO:0000313" key="4">
    <source>
        <dbReference type="Proteomes" id="UP000297946"/>
    </source>
</evidence>
<organism evidence="1 4">
    <name type="scientific">Leptospira langatensis</name>
    <dbReference type="NCBI Taxonomy" id="2484983"/>
    <lineage>
        <taxon>Bacteria</taxon>
        <taxon>Pseudomonadati</taxon>
        <taxon>Spirochaetota</taxon>
        <taxon>Spirochaetia</taxon>
        <taxon>Leptospirales</taxon>
        <taxon>Leptospiraceae</taxon>
        <taxon>Leptospira</taxon>
    </lineage>
</organism>
<protein>
    <recommendedName>
        <fullName evidence="5">Addiction module protein</fullName>
    </recommendedName>
</protein>
<sequence>MNLLPKITIGELQGMEIEEQIDALSAIWDQIALKNPAIQLSKEEQQLLDKRFMDEQNMPGKSWADLKKQILKSKQ</sequence>
<dbReference type="EMBL" id="RQGC01000013">
    <property type="protein sequence ID" value="TGL38774.1"/>
    <property type="molecule type" value="Genomic_DNA"/>
</dbReference>
<name>A0A5F1ZP32_9LEPT</name>
<evidence type="ECO:0000313" key="2">
    <source>
        <dbReference type="EMBL" id="TGL38774.1"/>
    </source>
</evidence>